<protein>
    <submittedName>
        <fullName evidence="1">Uncharacterized protein</fullName>
    </submittedName>
</protein>
<evidence type="ECO:0000313" key="1">
    <source>
        <dbReference type="EMBL" id="KAK4004340.1"/>
    </source>
</evidence>
<comment type="caution">
    <text evidence="1">The sequence shown here is derived from an EMBL/GenBank/DDBJ whole genome shotgun (WGS) entry which is preliminary data.</text>
</comment>
<dbReference type="Proteomes" id="UP001234178">
    <property type="component" value="Unassembled WGS sequence"/>
</dbReference>
<organism evidence="1 2">
    <name type="scientific">Daphnia magna</name>
    <dbReference type="NCBI Taxonomy" id="35525"/>
    <lineage>
        <taxon>Eukaryota</taxon>
        <taxon>Metazoa</taxon>
        <taxon>Ecdysozoa</taxon>
        <taxon>Arthropoda</taxon>
        <taxon>Crustacea</taxon>
        <taxon>Branchiopoda</taxon>
        <taxon>Diplostraca</taxon>
        <taxon>Cladocera</taxon>
        <taxon>Anomopoda</taxon>
        <taxon>Daphniidae</taxon>
        <taxon>Daphnia</taxon>
    </lineage>
</organism>
<dbReference type="EMBL" id="JAOYFB010000001">
    <property type="protein sequence ID" value="KAK4004340.1"/>
    <property type="molecule type" value="Genomic_DNA"/>
</dbReference>
<gene>
    <name evidence="1" type="ORF">OUZ56_006078</name>
</gene>
<reference evidence="1 2" key="1">
    <citation type="journal article" date="2023" name="Nucleic Acids Res.">
        <title>The hologenome of Daphnia magna reveals possible DNA methylation and microbiome-mediated evolution of the host genome.</title>
        <authorList>
            <person name="Chaturvedi A."/>
            <person name="Li X."/>
            <person name="Dhandapani V."/>
            <person name="Marshall H."/>
            <person name="Kissane S."/>
            <person name="Cuenca-Cambronero M."/>
            <person name="Asole G."/>
            <person name="Calvet F."/>
            <person name="Ruiz-Romero M."/>
            <person name="Marangio P."/>
            <person name="Guigo R."/>
            <person name="Rago D."/>
            <person name="Mirbahai L."/>
            <person name="Eastwood N."/>
            <person name="Colbourne J.K."/>
            <person name="Zhou J."/>
            <person name="Mallon E."/>
            <person name="Orsini L."/>
        </authorList>
    </citation>
    <scope>NUCLEOTIDE SEQUENCE [LARGE SCALE GENOMIC DNA]</scope>
    <source>
        <strain evidence="1">LRV0_1</strain>
    </source>
</reference>
<proteinExistence type="predicted"/>
<accession>A0ABQ9YUK3</accession>
<sequence length="111" mass="12036">MKERNLPPRSLLAVEIEPLSSVLACSVLIEPSASLEKAKGISADRVLVNRDKGFARALMLNPGVRSQYVRPGTVIGSTVEIEEGVVEIVEKVETEGFKASADQKEEEEEGI</sequence>
<evidence type="ECO:0000313" key="2">
    <source>
        <dbReference type="Proteomes" id="UP001234178"/>
    </source>
</evidence>
<keyword evidence="2" id="KW-1185">Reference proteome</keyword>
<name>A0ABQ9YUK3_9CRUS</name>